<protein>
    <submittedName>
        <fullName evidence="1">Uncharacterized protein</fullName>
    </submittedName>
</protein>
<evidence type="ECO:0000313" key="2">
    <source>
        <dbReference type="Proteomes" id="UP000654075"/>
    </source>
</evidence>
<evidence type="ECO:0000313" key="1">
    <source>
        <dbReference type="EMBL" id="CAE8640298.1"/>
    </source>
</evidence>
<gene>
    <name evidence="1" type="ORF">PGLA1383_LOCUS55195</name>
</gene>
<feature type="non-terminal residue" evidence="1">
    <location>
        <position position="210"/>
    </location>
</feature>
<organism evidence="1 2">
    <name type="scientific">Polarella glacialis</name>
    <name type="common">Dinoflagellate</name>
    <dbReference type="NCBI Taxonomy" id="89957"/>
    <lineage>
        <taxon>Eukaryota</taxon>
        <taxon>Sar</taxon>
        <taxon>Alveolata</taxon>
        <taxon>Dinophyceae</taxon>
        <taxon>Suessiales</taxon>
        <taxon>Suessiaceae</taxon>
        <taxon>Polarella</taxon>
    </lineage>
</organism>
<accession>A0A813HS11</accession>
<sequence>TLQLAVFRNVTCTRDDAHPDLRTPMVPDPWGLPFSQTWAYGRQDDAYWKVPAAYFLEGSPAAGSAQGDLVAFVLSLRWLGQHVNFVSPQQPQPNSIRHLINWALDRFDDPTVGSVVLCGKRAVFAPHPCKIYSLMFDEICAFLNNEACQPLIVVARPSTIATASPRWQVAKDFRWMYRTNTDALDMLAILTIAATVKQGMGPVFLDAFLR</sequence>
<dbReference type="AlphaFoldDB" id="A0A813HS11"/>
<comment type="caution">
    <text evidence="1">The sequence shown here is derived from an EMBL/GenBank/DDBJ whole genome shotgun (WGS) entry which is preliminary data.</text>
</comment>
<keyword evidence="2" id="KW-1185">Reference proteome</keyword>
<proteinExistence type="predicted"/>
<reference evidence="1" key="1">
    <citation type="submission" date="2021-02" db="EMBL/GenBank/DDBJ databases">
        <authorList>
            <person name="Dougan E. K."/>
            <person name="Rhodes N."/>
            <person name="Thang M."/>
            <person name="Chan C."/>
        </authorList>
    </citation>
    <scope>NUCLEOTIDE SEQUENCE</scope>
</reference>
<name>A0A813HS11_POLGL</name>
<dbReference type="Proteomes" id="UP000654075">
    <property type="component" value="Unassembled WGS sequence"/>
</dbReference>
<dbReference type="EMBL" id="CAJNNV010032545">
    <property type="protein sequence ID" value="CAE8640298.1"/>
    <property type="molecule type" value="Genomic_DNA"/>
</dbReference>